<dbReference type="SUPFAM" id="SSF48452">
    <property type="entry name" value="TPR-like"/>
    <property type="match status" value="1"/>
</dbReference>
<comment type="caution">
    <text evidence="2">The sequence shown here is derived from an EMBL/GenBank/DDBJ whole genome shotgun (WGS) entry which is preliminary data.</text>
</comment>
<feature type="chain" id="PRO_5045419069" evidence="1">
    <location>
        <begin position="22"/>
        <end position="119"/>
    </location>
</feature>
<dbReference type="Gene3D" id="1.25.40.10">
    <property type="entry name" value="Tetratricopeptide repeat domain"/>
    <property type="match status" value="1"/>
</dbReference>
<reference evidence="3" key="1">
    <citation type="journal article" date="2019" name="Int. J. Syst. Evol. Microbiol.">
        <title>The Global Catalogue of Microorganisms (GCM) 10K type strain sequencing project: providing services to taxonomists for standard genome sequencing and annotation.</title>
        <authorList>
            <consortium name="The Broad Institute Genomics Platform"/>
            <consortium name="The Broad Institute Genome Sequencing Center for Infectious Disease"/>
            <person name="Wu L."/>
            <person name="Ma J."/>
        </authorList>
    </citation>
    <scope>NUCLEOTIDE SEQUENCE [LARGE SCALE GENOMIC DNA]</scope>
    <source>
        <strain evidence="3">Q85</strain>
    </source>
</reference>
<name>A0ABW4NAT6_9SPHN</name>
<accession>A0ABW4NAT6</accession>
<dbReference type="EMBL" id="JBHUFC010000002">
    <property type="protein sequence ID" value="MFD1787247.1"/>
    <property type="molecule type" value="Genomic_DNA"/>
</dbReference>
<feature type="signal peptide" evidence="1">
    <location>
        <begin position="1"/>
        <end position="21"/>
    </location>
</feature>
<dbReference type="InterPro" id="IPR011990">
    <property type="entry name" value="TPR-like_helical_dom_sf"/>
</dbReference>
<evidence type="ECO:0000313" key="2">
    <source>
        <dbReference type="EMBL" id="MFD1787247.1"/>
    </source>
</evidence>
<keyword evidence="3" id="KW-1185">Reference proteome</keyword>
<dbReference type="RefSeq" id="WP_380939604.1">
    <property type="nucleotide sequence ID" value="NZ_JBHUFC010000002.1"/>
</dbReference>
<evidence type="ECO:0000313" key="3">
    <source>
        <dbReference type="Proteomes" id="UP001597283"/>
    </source>
</evidence>
<proteinExistence type="predicted"/>
<keyword evidence="1" id="KW-0732">Signal</keyword>
<dbReference type="Proteomes" id="UP001597283">
    <property type="component" value="Unassembled WGS sequence"/>
</dbReference>
<evidence type="ECO:0000256" key="1">
    <source>
        <dbReference type="SAM" id="SignalP"/>
    </source>
</evidence>
<sequence>MTKRFALAAVAAAIVATPAMAQDGAVRVAHAAIVGGDYSKAERVLLAERQIYPGSAEVLVNLAAVYTATGRPMQAATLYRQLLDREAVLLDRNDASVVSSHQIAQAGLSRINSVQMATR</sequence>
<gene>
    <name evidence="2" type="ORF">ACFSC3_06660</name>
</gene>
<protein>
    <submittedName>
        <fullName evidence="2">Tetratricopeptide repeat protein</fullName>
    </submittedName>
</protein>
<organism evidence="2 3">
    <name type="scientific">Sphingomonas floccifaciens</name>
    <dbReference type="NCBI Taxonomy" id="1844115"/>
    <lineage>
        <taxon>Bacteria</taxon>
        <taxon>Pseudomonadati</taxon>
        <taxon>Pseudomonadota</taxon>
        <taxon>Alphaproteobacteria</taxon>
        <taxon>Sphingomonadales</taxon>
        <taxon>Sphingomonadaceae</taxon>
        <taxon>Sphingomonas</taxon>
    </lineage>
</organism>